<gene>
    <name evidence="3" type="ORF">SAMN04488543_4348</name>
</gene>
<organism evidence="3 4">
    <name type="scientific">Friedmanniella luteola</name>
    <dbReference type="NCBI Taxonomy" id="546871"/>
    <lineage>
        <taxon>Bacteria</taxon>
        <taxon>Bacillati</taxon>
        <taxon>Actinomycetota</taxon>
        <taxon>Actinomycetes</taxon>
        <taxon>Propionibacteriales</taxon>
        <taxon>Nocardioidaceae</taxon>
        <taxon>Friedmanniella</taxon>
    </lineage>
</organism>
<dbReference type="Pfam" id="PF00583">
    <property type="entry name" value="Acetyltransf_1"/>
    <property type="match status" value="1"/>
</dbReference>
<dbReference type="GO" id="GO:0005840">
    <property type="term" value="C:ribosome"/>
    <property type="evidence" value="ECO:0007669"/>
    <property type="project" value="UniProtKB-KW"/>
</dbReference>
<feature type="region of interest" description="Disordered" evidence="1">
    <location>
        <begin position="199"/>
        <end position="220"/>
    </location>
</feature>
<dbReference type="CDD" id="cd04301">
    <property type="entry name" value="NAT_SF"/>
    <property type="match status" value="1"/>
</dbReference>
<evidence type="ECO:0000256" key="1">
    <source>
        <dbReference type="SAM" id="MobiDB-lite"/>
    </source>
</evidence>
<dbReference type="EMBL" id="LT629749">
    <property type="protein sequence ID" value="SDT43044.1"/>
    <property type="molecule type" value="Genomic_DNA"/>
</dbReference>
<evidence type="ECO:0000259" key="2">
    <source>
        <dbReference type="PROSITE" id="PS51186"/>
    </source>
</evidence>
<keyword evidence="4" id="KW-1185">Reference proteome</keyword>
<dbReference type="STRING" id="546871.SAMN04488543_4348"/>
<protein>
    <submittedName>
        <fullName evidence="3">Ribosomal protein S18 acetylase RimI</fullName>
    </submittedName>
</protein>
<dbReference type="Gene3D" id="3.40.630.30">
    <property type="match status" value="1"/>
</dbReference>
<dbReference type="GO" id="GO:0016747">
    <property type="term" value="F:acyltransferase activity, transferring groups other than amino-acyl groups"/>
    <property type="evidence" value="ECO:0007669"/>
    <property type="project" value="InterPro"/>
</dbReference>
<sequence length="220" mass="23771">MARRYRPMTAGDLPELPEPCAGCTFWESSLADLATSSSDQRRSATKREWAQAVTRHWGYCGVAAYDDAELIGHLTLAPAGHVPRLGAFASTPVSPDAAVVTSVRVAEEHRGHGVGRHLVQTAAALVARRDIRALEAVGTYHQGPSCMLPVGWLESVGFTVVRPHPVTPRLRMDLQTTVRWRPDLGAAWSRLTGLVSQPPAAEPATYAHRDTTDPLPTTPA</sequence>
<dbReference type="SUPFAM" id="SSF55729">
    <property type="entry name" value="Acyl-CoA N-acyltransferases (Nat)"/>
    <property type="match status" value="1"/>
</dbReference>
<reference evidence="3 4" key="1">
    <citation type="submission" date="2016-10" db="EMBL/GenBank/DDBJ databases">
        <authorList>
            <person name="de Groot N.N."/>
        </authorList>
    </citation>
    <scope>NUCLEOTIDE SEQUENCE [LARGE SCALE GENOMIC DNA]</scope>
    <source>
        <strain evidence="3 4">DSM 21741</strain>
    </source>
</reference>
<accession>A0A1H2AAZ9</accession>
<dbReference type="PROSITE" id="PS51186">
    <property type="entry name" value="GNAT"/>
    <property type="match status" value="1"/>
</dbReference>
<feature type="domain" description="N-acetyltransferase" evidence="2">
    <location>
        <begin position="3"/>
        <end position="177"/>
    </location>
</feature>
<dbReference type="AlphaFoldDB" id="A0A1H2AAZ9"/>
<dbReference type="Proteomes" id="UP000199092">
    <property type="component" value="Chromosome I"/>
</dbReference>
<dbReference type="InterPro" id="IPR016181">
    <property type="entry name" value="Acyl_CoA_acyltransferase"/>
</dbReference>
<dbReference type="OrthoDB" id="5242876at2"/>
<keyword evidence="3" id="KW-0689">Ribosomal protein</keyword>
<evidence type="ECO:0000313" key="4">
    <source>
        <dbReference type="Proteomes" id="UP000199092"/>
    </source>
</evidence>
<dbReference type="InterPro" id="IPR000182">
    <property type="entry name" value="GNAT_dom"/>
</dbReference>
<name>A0A1H2AAZ9_9ACTN</name>
<proteinExistence type="predicted"/>
<keyword evidence="3" id="KW-0687">Ribonucleoprotein</keyword>
<evidence type="ECO:0000313" key="3">
    <source>
        <dbReference type="EMBL" id="SDT43044.1"/>
    </source>
</evidence>
<dbReference type="RefSeq" id="WP_091416173.1">
    <property type="nucleotide sequence ID" value="NZ_LT629749.1"/>
</dbReference>